<reference evidence="1" key="1">
    <citation type="submission" date="2020-03" db="EMBL/GenBank/DDBJ databases">
        <title>The deep terrestrial virosphere.</title>
        <authorList>
            <person name="Holmfeldt K."/>
            <person name="Nilsson E."/>
            <person name="Simone D."/>
            <person name="Lopez-Fernandez M."/>
            <person name="Wu X."/>
            <person name="de Brujin I."/>
            <person name="Lundin D."/>
            <person name="Andersson A."/>
            <person name="Bertilsson S."/>
            <person name="Dopson M."/>
        </authorList>
    </citation>
    <scope>NUCLEOTIDE SEQUENCE</scope>
    <source>
        <strain evidence="1">MM415A03887</strain>
    </source>
</reference>
<name>A0A6M3JJE7_9ZZZZ</name>
<accession>A0A6M3JJE7</accession>
<protein>
    <submittedName>
        <fullName evidence="1">Uncharacterized protein</fullName>
    </submittedName>
</protein>
<sequence length="88" mass="9898">MANEVGKQVKAGYKVLGEMATITKVKANKTDVGGNFYVYDIYGSNNKLIALNRYVFVENIIEQPFEPLTKSEEDILNPPVEEVEMEVI</sequence>
<dbReference type="AlphaFoldDB" id="A0A6M3JJE7"/>
<dbReference type="EMBL" id="MT141774">
    <property type="protein sequence ID" value="QJA70224.1"/>
    <property type="molecule type" value="Genomic_DNA"/>
</dbReference>
<proteinExistence type="predicted"/>
<evidence type="ECO:0000313" key="1">
    <source>
        <dbReference type="EMBL" id="QJA70224.1"/>
    </source>
</evidence>
<organism evidence="1">
    <name type="scientific">viral metagenome</name>
    <dbReference type="NCBI Taxonomy" id="1070528"/>
    <lineage>
        <taxon>unclassified sequences</taxon>
        <taxon>metagenomes</taxon>
        <taxon>organismal metagenomes</taxon>
    </lineage>
</organism>
<gene>
    <name evidence="1" type="ORF">MM415A03887_0007</name>
</gene>